<dbReference type="InterPro" id="IPR017800">
    <property type="entry name" value="ADOP"/>
</dbReference>
<evidence type="ECO:0000256" key="7">
    <source>
        <dbReference type="SAM" id="MobiDB-lite"/>
    </source>
</evidence>
<feature type="transmembrane region" description="Helical" evidence="8">
    <location>
        <begin position="675"/>
        <end position="698"/>
    </location>
</feature>
<dbReference type="EMBL" id="CP119075">
    <property type="protein sequence ID" value="WED65125.1"/>
    <property type="molecule type" value="Genomic_DNA"/>
</dbReference>
<dbReference type="PANTHER" id="PTHR30572:SF4">
    <property type="entry name" value="ABC TRANSPORTER PERMEASE YTRF"/>
    <property type="match status" value="1"/>
</dbReference>
<keyword evidence="12" id="KW-1185">Reference proteome</keyword>
<comment type="subcellular location">
    <subcellularLocation>
        <location evidence="1">Cell membrane</location>
        <topology evidence="1">Multi-pass membrane protein</topology>
    </subcellularLocation>
</comment>
<feature type="domain" description="MacB-like periplasmic core" evidence="10">
    <location>
        <begin position="477"/>
        <end position="604"/>
    </location>
</feature>
<keyword evidence="2" id="KW-1003">Cell membrane</keyword>
<comment type="similarity">
    <text evidence="6">Belongs to the ABC-4 integral membrane protein family.</text>
</comment>
<feature type="transmembrane region" description="Helical" evidence="8">
    <location>
        <begin position="355"/>
        <end position="380"/>
    </location>
</feature>
<sequence length="802" mass="86293">MLTDLRLALRHLAKARGFALIATFTLAIGIGSSTAMFSTLRALVMHPFDYPESEKIVQVWSGDGWPLSPADFHDLHEQNTSFTDFGVYQPGSVNVGTERAQAVAGVRATSGVLRAFGVQPFRGRFLEPADEVEGAAPVAIVSYGLWQQTFGGTPDLVGQTVRLNSRNVTVVGIMPADFEFAAPWMRTQDCQVWTPYIWGEDEREQRDSHYLCGVARLHNGATVGSADAEIKSIGTQLTALYPDSNTRKEFLVRSLHYEMTNDVGGQVWLLFGAVALVLLVACANVASMLLARSAQRQGEFGVRVALGATRSRLVRLALTESLVLAALGATVGLAFSYGGIEVLKLIAPTSEARKAAIALDAAALLFALGATVLTTLLAGIPPALAAARTSLVGVIRSDARGAVGSRARHHMLRALIIAQIAVAFVLANGAALFSASYFKILEQNQSLSTDLVLSAKLNLRSDAYDDNEDRVRFWSKLTEHLQAIPGVTSVGLTSKLPLEGGSNTNALVNDETYDPTQRRTSVERSSVTTDYFATMGITLLQGRNLTATDDMTEDGHLGVVVNRAFVEKAWPDKSPIGEIFRANQPEDPWYTATVVGVVENVRQWSATAEPQPEMYTTPPRHWGETVHINLRSTQPASFLAPQLRAAITELDHELALENVRTLNQVVNDATAGERAVAGLVNFFMVAALGLVAVGLYGTLSYHIVQRTREIGVRMAIGAMSGDILRLVFGQGLRWVGMGIVIGIAGTFALSSLLTSVAYDMDGITALPLSLSTAAVGTAAVLATWIPAWRASRLNPIQALHMD</sequence>
<feature type="transmembrane region" description="Helical" evidence="8">
    <location>
        <begin position="312"/>
        <end position="335"/>
    </location>
</feature>
<feature type="domain" description="ABC3 transporter permease C-terminal" evidence="9">
    <location>
        <begin position="273"/>
        <end position="390"/>
    </location>
</feature>
<feature type="transmembrane region" description="Helical" evidence="8">
    <location>
        <begin position="414"/>
        <end position="438"/>
    </location>
</feature>
<evidence type="ECO:0000259" key="9">
    <source>
        <dbReference type="Pfam" id="PF02687"/>
    </source>
</evidence>
<proteinExistence type="inferred from homology"/>
<dbReference type="GO" id="GO:0005886">
    <property type="term" value="C:plasma membrane"/>
    <property type="evidence" value="ECO:0007669"/>
    <property type="project" value="UniProtKB-SubCell"/>
</dbReference>
<dbReference type="InterPro" id="IPR003838">
    <property type="entry name" value="ABC3_permease_C"/>
</dbReference>
<dbReference type="RefSeq" id="WP_330929511.1">
    <property type="nucleotide sequence ID" value="NZ_CP119075.1"/>
</dbReference>
<feature type="transmembrane region" description="Helical" evidence="8">
    <location>
        <begin position="267"/>
        <end position="291"/>
    </location>
</feature>
<feature type="transmembrane region" description="Helical" evidence="8">
    <location>
        <begin position="734"/>
        <end position="758"/>
    </location>
</feature>
<gene>
    <name evidence="11" type="ORF">PXH66_22535</name>
</gene>
<dbReference type="InterPro" id="IPR050250">
    <property type="entry name" value="Macrolide_Exporter_MacB"/>
</dbReference>
<feature type="region of interest" description="Disordered" evidence="7">
    <location>
        <begin position="501"/>
        <end position="521"/>
    </location>
</feature>
<protein>
    <submittedName>
        <fullName evidence="11">ABC transporter permease</fullName>
    </submittedName>
</protein>
<keyword evidence="5 8" id="KW-0472">Membrane</keyword>
<feature type="domain" description="MacB-like periplasmic core" evidence="10">
    <location>
        <begin position="20"/>
        <end position="232"/>
    </location>
</feature>
<evidence type="ECO:0000256" key="8">
    <source>
        <dbReference type="SAM" id="Phobius"/>
    </source>
</evidence>
<evidence type="ECO:0000313" key="11">
    <source>
        <dbReference type="EMBL" id="WED65125.1"/>
    </source>
</evidence>
<keyword evidence="3 8" id="KW-0812">Transmembrane</keyword>
<dbReference type="InterPro" id="IPR025857">
    <property type="entry name" value="MacB_PCD"/>
</dbReference>
<keyword evidence="4 8" id="KW-1133">Transmembrane helix</keyword>
<dbReference type="Pfam" id="PF02687">
    <property type="entry name" value="FtsX"/>
    <property type="match status" value="2"/>
</dbReference>
<dbReference type="Proteomes" id="UP001218638">
    <property type="component" value="Chromosome"/>
</dbReference>
<dbReference type="GO" id="GO:0022857">
    <property type="term" value="F:transmembrane transporter activity"/>
    <property type="evidence" value="ECO:0007669"/>
    <property type="project" value="TreeGrafter"/>
</dbReference>
<evidence type="ECO:0000256" key="5">
    <source>
        <dbReference type="ARBA" id="ARBA00023136"/>
    </source>
</evidence>
<dbReference type="AlphaFoldDB" id="A0AAE9ZY37"/>
<dbReference type="NCBIfam" id="TIGR03434">
    <property type="entry name" value="ADOP"/>
    <property type="match status" value="1"/>
</dbReference>
<dbReference type="KEGG" id="slom:PXH66_22535"/>
<evidence type="ECO:0000256" key="2">
    <source>
        <dbReference type="ARBA" id="ARBA00022475"/>
    </source>
</evidence>
<dbReference type="PANTHER" id="PTHR30572">
    <property type="entry name" value="MEMBRANE COMPONENT OF TRANSPORTER-RELATED"/>
    <property type="match status" value="1"/>
</dbReference>
<accession>A0AAE9ZY37</accession>
<evidence type="ECO:0000259" key="10">
    <source>
        <dbReference type="Pfam" id="PF12704"/>
    </source>
</evidence>
<feature type="transmembrane region" description="Helical" evidence="8">
    <location>
        <begin position="765"/>
        <end position="785"/>
    </location>
</feature>
<organism evidence="11 12">
    <name type="scientific">Synoicihabitans lomoniglobus</name>
    <dbReference type="NCBI Taxonomy" id="2909285"/>
    <lineage>
        <taxon>Bacteria</taxon>
        <taxon>Pseudomonadati</taxon>
        <taxon>Verrucomicrobiota</taxon>
        <taxon>Opitutia</taxon>
        <taxon>Opitutales</taxon>
        <taxon>Opitutaceae</taxon>
        <taxon>Synoicihabitans</taxon>
    </lineage>
</organism>
<reference evidence="11" key="1">
    <citation type="submission" date="2023-03" db="EMBL/GenBank/DDBJ databases">
        <title>Lomoglobus Profundus gen. nov., sp. nov., a novel member of the phylum Verrucomicrobia, isolated from deep-marine sediment of South China Sea.</title>
        <authorList>
            <person name="Ahmad T."/>
            <person name="Ishaq S.E."/>
            <person name="Wang F."/>
        </authorList>
    </citation>
    <scope>NUCLEOTIDE SEQUENCE</scope>
    <source>
        <strain evidence="11">LMO-M01</strain>
    </source>
</reference>
<dbReference type="Pfam" id="PF12704">
    <property type="entry name" value="MacB_PCD"/>
    <property type="match status" value="2"/>
</dbReference>
<evidence type="ECO:0000256" key="6">
    <source>
        <dbReference type="ARBA" id="ARBA00038076"/>
    </source>
</evidence>
<evidence type="ECO:0000313" key="12">
    <source>
        <dbReference type="Proteomes" id="UP001218638"/>
    </source>
</evidence>
<feature type="domain" description="ABC3 transporter permease C-terminal" evidence="9">
    <location>
        <begin position="681"/>
        <end position="795"/>
    </location>
</feature>
<name>A0AAE9ZY37_9BACT</name>
<evidence type="ECO:0000256" key="3">
    <source>
        <dbReference type="ARBA" id="ARBA00022692"/>
    </source>
</evidence>
<evidence type="ECO:0000256" key="1">
    <source>
        <dbReference type="ARBA" id="ARBA00004651"/>
    </source>
</evidence>
<evidence type="ECO:0000256" key="4">
    <source>
        <dbReference type="ARBA" id="ARBA00022989"/>
    </source>
</evidence>